<dbReference type="GO" id="GO:0042026">
    <property type="term" value="P:protein refolding"/>
    <property type="evidence" value="ECO:0007669"/>
    <property type="project" value="TreeGrafter"/>
</dbReference>
<dbReference type="EMBL" id="VDUY01000003">
    <property type="protein sequence ID" value="TXL66157.1"/>
    <property type="molecule type" value="Genomic_DNA"/>
</dbReference>
<dbReference type="SUPFAM" id="SSF49493">
    <property type="entry name" value="HSP40/DnaJ peptide-binding domain"/>
    <property type="match status" value="2"/>
</dbReference>
<dbReference type="GO" id="GO:0031072">
    <property type="term" value="F:heat shock protein binding"/>
    <property type="evidence" value="ECO:0007669"/>
    <property type="project" value="InterPro"/>
</dbReference>
<dbReference type="InterPro" id="IPR036410">
    <property type="entry name" value="HSP_DnaJ_Cys-rich_dom_sf"/>
</dbReference>
<evidence type="ECO:0000256" key="6">
    <source>
        <dbReference type="ARBA" id="ARBA00022737"/>
    </source>
</evidence>
<dbReference type="RefSeq" id="WP_147704069.1">
    <property type="nucleotide sequence ID" value="NZ_VDUY01000003.1"/>
</dbReference>
<keyword evidence="5 14" id="KW-0479">Metal-binding</keyword>
<comment type="subcellular location">
    <subcellularLocation>
        <location evidence="1 14">Cytoplasm</location>
    </subcellularLocation>
</comment>
<dbReference type="Gene3D" id="2.60.260.20">
    <property type="entry name" value="Urease metallochaperone UreE, N-terminal domain"/>
    <property type="match status" value="2"/>
</dbReference>
<evidence type="ECO:0000256" key="3">
    <source>
        <dbReference type="ARBA" id="ARBA00022490"/>
    </source>
</evidence>
<comment type="caution">
    <text evidence="18">The sequence shown here is derived from an EMBL/GenBank/DDBJ whole genome shotgun (WGS) entry which is preliminary data.</text>
</comment>
<dbReference type="FunFam" id="2.10.230.10:FF:000002">
    <property type="entry name" value="Molecular chaperone DnaJ"/>
    <property type="match status" value="1"/>
</dbReference>
<evidence type="ECO:0000259" key="16">
    <source>
        <dbReference type="PROSITE" id="PS50076"/>
    </source>
</evidence>
<dbReference type="OrthoDB" id="9779889at2"/>
<keyword evidence="10 14" id="KW-0143">Chaperone</keyword>
<feature type="repeat" description="CXXCXGXG motif" evidence="14">
    <location>
        <begin position="153"/>
        <end position="160"/>
    </location>
</feature>
<evidence type="ECO:0000256" key="9">
    <source>
        <dbReference type="ARBA" id="ARBA00023016"/>
    </source>
</evidence>
<proteinExistence type="inferred from homology"/>
<comment type="subunit">
    <text evidence="2 14">Homodimer.</text>
</comment>
<keyword evidence="3 14" id="KW-0963">Cytoplasm</keyword>
<dbReference type="Pfam" id="PF00684">
    <property type="entry name" value="DnaJ_CXXCXGXG"/>
    <property type="match status" value="1"/>
</dbReference>
<accession>A0A5C8NXW8</accession>
<sequence>MAKRDYYEVLGVAKNATDEELKKAYRKLAMKYHPDRNPDSKEAEEKFKEVKEAYETLSEPQKRDAYDRFGHAGVDPNAGFGGGPGGFGAGAGGFADVFGDIFGDIFGAARQGGGGGRAGMYRGADLRYAMEITLEQAARGYTTEIRVPSWESCDTCNGTGAKPGTKPKTCGTCNGQGAVRVQQGFFSIQQTCPTCHGTGKVIPDPCTACDGVGRVKKTKTLEVKIPAGIDDGMRIRSAGNGEPGLNGGPPGDLYVEIRVREHSVFQRDGDDLHCEVPIGITTAALGGTIDVPTLDGKAEIELPEGTQSGKQLRLRGKGIKGLRASYPGDLYVHIAIETPVRLTEHQKKLLRELEASLKDPKHSPQTKGWMDRVKEFFQ</sequence>
<keyword evidence="19" id="KW-1185">Reference proteome</keyword>
<comment type="domain">
    <text evidence="14">The J domain is necessary and sufficient to stimulate DnaK ATPase activity. Zinc center 1 plays an important role in the autonomous, DnaK-independent chaperone activity of DnaJ. Zinc center 2 is essential for interaction with DnaK and for DnaJ activity.</text>
</comment>
<evidence type="ECO:0000256" key="14">
    <source>
        <dbReference type="HAMAP-Rule" id="MF_01152"/>
    </source>
</evidence>
<protein>
    <recommendedName>
        <fullName evidence="13 14">Chaperone protein DnaJ</fullName>
    </recommendedName>
</protein>
<dbReference type="GO" id="GO:0051082">
    <property type="term" value="F:unfolded protein binding"/>
    <property type="evidence" value="ECO:0007669"/>
    <property type="project" value="UniProtKB-UniRule"/>
</dbReference>
<dbReference type="InterPro" id="IPR036869">
    <property type="entry name" value="J_dom_sf"/>
</dbReference>
<name>A0A5C8NXW8_9BURK</name>
<dbReference type="Gene3D" id="2.10.230.10">
    <property type="entry name" value="Heat shock protein DnaJ, cysteine-rich domain"/>
    <property type="match status" value="1"/>
</dbReference>
<gene>
    <name evidence="14 18" type="primary">dnaJ</name>
    <name evidence="18" type="ORF">FHP08_08765</name>
</gene>
<feature type="binding site" evidence="14">
    <location>
        <position position="173"/>
    </location>
    <ligand>
        <name>Zn(2+)</name>
        <dbReference type="ChEBI" id="CHEBI:29105"/>
        <label>2</label>
    </ligand>
</feature>
<evidence type="ECO:0000256" key="7">
    <source>
        <dbReference type="ARBA" id="ARBA00022771"/>
    </source>
</evidence>
<dbReference type="GO" id="GO:0005737">
    <property type="term" value="C:cytoplasm"/>
    <property type="evidence" value="ECO:0007669"/>
    <property type="project" value="UniProtKB-SubCell"/>
</dbReference>
<evidence type="ECO:0000256" key="2">
    <source>
        <dbReference type="ARBA" id="ARBA00011738"/>
    </source>
</evidence>
<feature type="repeat" description="CXXCXGXG motif" evidence="14">
    <location>
        <begin position="206"/>
        <end position="213"/>
    </location>
</feature>
<dbReference type="Pfam" id="PF01556">
    <property type="entry name" value="DnaJ_C"/>
    <property type="match status" value="1"/>
</dbReference>
<keyword evidence="8 14" id="KW-0862">Zinc</keyword>
<feature type="binding site" evidence="14">
    <location>
        <position position="156"/>
    </location>
    <ligand>
        <name>Zn(2+)</name>
        <dbReference type="ChEBI" id="CHEBI:29105"/>
        <label>1</label>
    </ligand>
</feature>
<dbReference type="PRINTS" id="PR00625">
    <property type="entry name" value="JDOMAIN"/>
</dbReference>
<dbReference type="CDD" id="cd06257">
    <property type="entry name" value="DnaJ"/>
    <property type="match status" value="1"/>
</dbReference>
<dbReference type="AlphaFoldDB" id="A0A5C8NXW8"/>
<comment type="cofactor">
    <cofactor evidence="14">
        <name>Zn(2+)</name>
        <dbReference type="ChEBI" id="CHEBI:29105"/>
    </cofactor>
    <text evidence="14">Binds 2 Zn(2+) ions per monomer.</text>
</comment>
<reference evidence="18 19" key="1">
    <citation type="submission" date="2019-06" db="EMBL/GenBank/DDBJ databases">
        <title>Quisquiliibacterium sp. nov., isolated from a maize field.</title>
        <authorList>
            <person name="Lin S.-Y."/>
            <person name="Tsai C.-F."/>
            <person name="Young C.-C."/>
        </authorList>
    </citation>
    <scope>NUCLEOTIDE SEQUENCE [LARGE SCALE GENOMIC DNA]</scope>
    <source>
        <strain evidence="18 19">CC-CFT501</strain>
    </source>
</reference>
<dbReference type="HAMAP" id="MF_01152">
    <property type="entry name" value="DnaJ"/>
    <property type="match status" value="1"/>
</dbReference>
<feature type="binding site" evidence="14">
    <location>
        <position position="206"/>
    </location>
    <ligand>
        <name>Zn(2+)</name>
        <dbReference type="ChEBI" id="CHEBI:29105"/>
        <label>1</label>
    </ligand>
</feature>
<comment type="function">
    <text evidence="11 14">Participates actively in the response to hyperosmotic and heat shock by preventing the aggregation of stress-denatured proteins and by disaggregating proteins, also in an autonomous, DnaK-independent fashion. Unfolded proteins bind initially to DnaJ; upon interaction with the DnaJ-bound protein, DnaK hydrolyzes its bound ATP, resulting in the formation of a stable complex. GrpE releases ADP from DnaK; ATP binding to DnaK triggers the release of the substrate protein, thus completing the reaction cycle. Several rounds of ATP-dependent interactions between DnaJ, DnaK and GrpE are required for fully efficient folding. Also involved, together with DnaK and GrpE, in the DNA replication of plasmids through activation of initiation proteins.</text>
</comment>
<feature type="domain" description="CR-type" evidence="17">
    <location>
        <begin position="140"/>
        <end position="218"/>
    </location>
</feature>
<dbReference type="PROSITE" id="PS51188">
    <property type="entry name" value="ZF_CR"/>
    <property type="match status" value="1"/>
</dbReference>
<feature type="binding site" evidence="14">
    <location>
        <position position="195"/>
    </location>
    <ligand>
        <name>Zn(2+)</name>
        <dbReference type="ChEBI" id="CHEBI:29105"/>
        <label>2</label>
    </ligand>
</feature>
<dbReference type="GO" id="GO:0008270">
    <property type="term" value="F:zinc ion binding"/>
    <property type="evidence" value="ECO:0007669"/>
    <property type="project" value="UniProtKB-UniRule"/>
</dbReference>
<feature type="zinc finger region" description="CR-type" evidence="15">
    <location>
        <begin position="140"/>
        <end position="218"/>
    </location>
</feature>
<feature type="binding site" evidence="14">
    <location>
        <position position="192"/>
    </location>
    <ligand>
        <name>Zn(2+)</name>
        <dbReference type="ChEBI" id="CHEBI:29105"/>
        <label>2</label>
    </ligand>
</feature>
<dbReference type="Gene3D" id="1.10.287.110">
    <property type="entry name" value="DnaJ domain"/>
    <property type="match status" value="1"/>
</dbReference>
<keyword evidence="6 14" id="KW-0677">Repeat</keyword>
<dbReference type="SUPFAM" id="SSF46565">
    <property type="entry name" value="Chaperone J-domain"/>
    <property type="match status" value="1"/>
</dbReference>
<dbReference type="InterPro" id="IPR012724">
    <property type="entry name" value="DnaJ"/>
</dbReference>
<dbReference type="InterPro" id="IPR002939">
    <property type="entry name" value="DnaJ_C"/>
</dbReference>
<dbReference type="Proteomes" id="UP000321548">
    <property type="component" value="Unassembled WGS sequence"/>
</dbReference>
<dbReference type="Pfam" id="PF00226">
    <property type="entry name" value="DnaJ"/>
    <property type="match status" value="1"/>
</dbReference>
<feature type="domain" description="J" evidence="16">
    <location>
        <begin position="5"/>
        <end position="70"/>
    </location>
</feature>
<dbReference type="FunFam" id="2.60.260.20:FF:000004">
    <property type="entry name" value="Molecular chaperone DnaJ"/>
    <property type="match status" value="1"/>
</dbReference>
<evidence type="ECO:0000256" key="5">
    <source>
        <dbReference type="ARBA" id="ARBA00022723"/>
    </source>
</evidence>
<evidence type="ECO:0000256" key="11">
    <source>
        <dbReference type="ARBA" id="ARBA00053423"/>
    </source>
</evidence>
<evidence type="ECO:0000256" key="4">
    <source>
        <dbReference type="ARBA" id="ARBA00022705"/>
    </source>
</evidence>
<feature type="binding site" evidence="14">
    <location>
        <position position="209"/>
    </location>
    <ligand>
        <name>Zn(2+)</name>
        <dbReference type="ChEBI" id="CHEBI:29105"/>
        <label>1</label>
    </ligand>
</feature>
<keyword evidence="9 14" id="KW-0346">Stress response</keyword>
<evidence type="ECO:0000313" key="18">
    <source>
        <dbReference type="EMBL" id="TXL66157.1"/>
    </source>
</evidence>
<evidence type="ECO:0000256" key="12">
    <source>
        <dbReference type="ARBA" id="ARBA00061004"/>
    </source>
</evidence>
<organism evidence="18 19">
    <name type="scientific">Zeimonas arvi</name>
    <dbReference type="NCBI Taxonomy" id="2498847"/>
    <lineage>
        <taxon>Bacteria</taxon>
        <taxon>Pseudomonadati</taxon>
        <taxon>Pseudomonadota</taxon>
        <taxon>Betaproteobacteria</taxon>
        <taxon>Burkholderiales</taxon>
        <taxon>Burkholderiaceae</taxon>
        <taxon>Zeimonas</taxon>
    </lineage>
</organism>
<dbReference type="InterPro" id="IPR001623">
    <property type="entry name" value="DnaJ_domain"/>
</dbReference>
<evidence type="ECO:0000256" key="8">
    <source>
        <dbReference type="ARBA" id="ARBA00022833"/>
    </source>
</evidence>
<dbReference type="CDD" id="cd10719">
    <property type="entry name" value="DnaJ_zf"/>
    <property type="match status" value="1"/>
</dbReference>
<dbReference type="GO" id="GO:0005524">
    <property type="term" value="F:ATP binding"/>
    <property type="evidence" value="ECO:0007669"/>
    <property type="project" value="InterPro"/>
</dbReference>
<feature type="repeat" description="CXXCXGXG motif" evidence="14">
    <location>
        <begin position="192"/>
        <end position="199"/>
    </location>
</feature>
<comment type="similarity">
    <text evidence="12 14">Belongs to the DnaJ family.</text>
</comment>
<dbReference type="FunFam" id="1.10.287.110:FF:000034">
    <property type="entry name" value="Chaperone protein DnaJ"/>
    <property type="match status" value="1"/>
</dbReference>
<dbReference type="InterPro" id="IPR001305">
    <property type="entry name" value="HSP_DnaJ_Cys-rich_dom"/>
</dbReference>
<dbReference type="CDD" id="cd10747">
    <property type="entry name" value="DnaJ_C"/>
    <property type="match status" value="1"/>
</dbReference>
<dbReference type="PROSITE" id="PS50076">
    <property type="entry name" value="DNAJ_2"/>
    <property type="match status" value="1"/>
</dbReference>
<dbReference type="NCBIfam" id="NF008035">
    <property type="entry name" value="PRK10767.1"/>
    <property type="match status" value="1"/>
</dbReference>
<feature type="binding site" evidence="14">
    <location>
        <position position="153"/>
    </location>
    <ligand>
        <name>Zn(2+)</name>
        <dbReference type="ChEBI" id="CHEBI:29105"/>
        <label>1</label>
    </ligand>
</feature>
<dbReference type="GO" id="GO:0006260">
    <property type="term" value="P:DNA replication"/>
    <property type="evidence" value="ECO:0007669"/>
    <property type="project" value="UniProtKB-KW"/>
</dbReference>
<dbReference type="PANTHER" id="PTHR43096">
    <property type="entry name" value="DNAJ HOMOLOG 1, MITOCHONDRIAL-RELATED"/>
    <property type="match status" value="1"/>
</dbReference>
<dbReference type="SMART" id="SM00271">
    <property type="entry name" value="DnaJ"/>
    <property type="match status" value="1"/>
</dbReference>
<evidence type="ECO:0000256" key="10">
    <source>
        <dbReference type="ARBA" id="ARBA00023186"/>
    </source>
</evidence>
<feature type="binding site" evidence="14">
    <location>
        <position position="170"/>
    </location>
    <ligand>
        <name>Zn(2+)</name>
        <dbReference type="ChEBI" id="CHEBI:29105"/>
        <label>2</label>
    </ligand>
</feature>
<feature type="repeat" description="CXXCXGXG motif" evidence="14">
    <location>
        <begin position="170"/>
        <end position="177"/>
    </location>
</feature>
<dbReference type="NCBIfam" id="TIGR02349">
    <property type="entry name" value="DnaJ_bact"/>
    <property type="match status" value="1"/>
</dbReference>
<dbReference type="PANTHER" id="PTHR43096:SF48">
    <property type="entry name" value="CHAPERONE PROTEIN DNAJ"/>
    <property type="match status" value="1"/>
</dbReference>
<evidence type="ECO:0000256" key="13">
    <source>
        <dbReference type="ARBA" id="ARBA00067609"/>
    </source>
</evidence>
<dbReference type="GO" id="GO:0009408">
    <property type="term" value="P:response to heat"/>
    <property type="evidence" value="ECO:0007669"/>
    <property type="project" value="InterPro"/>
</dbReference>
<keyword evidence="7 14" id="KW-0863">Zinc-finger</keyword>
<evidence type="ECO:0000256" key="1">
    <source>
        <dbReference type="ARBA" id="ARBA00004496"/>
    </source>
</evidence>
<evidence type="ECO:0000256" key="15">
    <source>
        <dbReference type="PROSITE-ProRule" id="PRU00546"/>
    </source>
</evidence>
<dbReference type="SUPFAM" id="SSF57938">
    <property type="entry name" value="DnaJ/Hsp40 cysteine-rich domain"/>
    <property type="match status" value="1"/>
</dbReference>
<keyword evidence="4 14" id="KW-0235">DNA replication</keyword>
<evidence type="ECO:0000313" key="19">
    <source>
        <dbReference type="Proteomes" id="UP000321548"/>
    </source>
</evidence>
<evidence type="ECO:0000259" key="17">
    <source>
        <dbReference type="PROSITE" id="PS51188"/>
    </source>
</evidence>
<dbReference type="InterPro" id="IPR008971">
    <property type="entry name" value="HSP40/DnaJ_pept-bd"/>
</dbReference>